<dbReference type="PANTHER" id="PTHR30627">
    <property type="entry name" value="PEPTIDOGLYCAN D,D-TRANSPEPTIDASE"/>
    <property type="match status" value="1"/>
</dbReference>
<feature type="signal peptide" evidence="7">
    <location>
        <begin position="1"/>
        <end position="20"/>
    </location>
</feature>
<dbReference type="Proteomes" id="UP001275315">
    <property type="component" value="Unassembled WGS sequence"/>
</dbReference>
<feature type="domain" description="NTF2-like N-terminal transpeptidase" evidence="10">
    <location>
        <begin position="29"/>
        <end position="150"/>
    </location>
</feature>
<dbReference type="PANTHER" id="PTHR30627:SF25">
    <property type="entry name" value="PENICILLIN-BINDING PROTEIN 3"/>
    <property type="match status" value="1"/>
</dbReference>
<dbReference type="Pfam" id="PF05223">
    <property type="entry name" value="MecA_N"/>
    <property type="match status" value="1"/>
</dbReference>
<dbReference type="InterPro" id="IPR050515">
    <property type="entry name" value="Beta-lactam/transpept"/>
</dbReference>
<dbReference type="Gene3D" id="3.40.710.10">
    <property type="entry name" value="DD-peptidase/beta-lactamase superfamily"/>
    <property type="match status" value="1"/>
</dbReference>
<dbReference type="Gene3D" id="3.30.1390.30">
    <property type="entry name" value="Penicillin-binding protein 2a, domain 3"/>
    <property type="match status" value="1"/>
</dbReference>
<comment type="subcellular location">
    <subcellularLocation>
        <location evidence="1">Membrane</location>
    </subcellularLocation>
</comment>
<accession>A0ABU5CRE7</accession>
<organism evidence="11 12">
    <name type="scientific">Paracerasibacillus soli</name>
    <dbReference type="NCBI Taxonomy" id="480284"/>
    <lineage>
        <taxon>Bacteria</taxon>
        <taxon>Bacillati</taxon>
        <taxon>Bacillota</taxon>
        <taxon>Bacilli</taxon>
        <taxon>Bacillales</taxon>
        <taxon>Bacillaceae</taxon>
        <taxon>Paracerasibacillus</taxon>
    </lineage>
</organism>
<feature type="chain" id="PRO_5046590480" description="serine-type D-Ala-D-Ala carboxypeptidase" evidence="7">
    <location>
        <begin position="21"/>
        <end position="678"/>
    </location>
</feature>
<dbReference type="InterPro" id="IPR032710">
    <property type="entry name" value="NTF2-like_dom_sf"/>
</dbReference>
<evidence type="ECO:0000256" key="5">
    <source>
        <dbReference type="ARBA" id="ARBA00023136"/>
    </source>
</evidence>
<sequence length="678" mass="75235">MKRLSIFVLMLLLLFISACSSEDKETLNDRFQSYTKLWENQKFDDMYQMLTSDAKKKYPTEEYIDRYKKIYHDLNISNLKISFQKLDDDELKSIRNEGEATIPFTVKMDSIAGPISFSYKATFIEQGDDDEKEWSLQWDPGFIFPDLKDGGQIGLDTIEPTRGEILDRNRMPLALNDDVWEIGIVPEKLGDNATNNKKKIASLLNISVESIDKKLNASWVEPDHFIPLKIVPKTDDSLLNQLWSIPGVLGNGVKGRVYPSGKAAAHLVGYVGNVTSEDLEKSKGYKENDVIGKSGIEKLYEKQLKGEPGAKIYIKKENQDENDEDDEIVLADKPVKNGETIQLTIDINIQEKAFNQYDGDAGTAAVMDPKTGETLALVSSPSFDPNEMVYGITQSKWDELQNDPNKPMVNRFAATYAPGSSLKPITSAIGLKNGSIKPNEGIEINGLTWSNGKGWGDYKVRRVSSSSKPVDLTDALVRSDNIYFAMQAVKMGSKAYTSGLKDFGIGEDFNYTYPIKASSISSTGSIDNEVLLANTSYGQGEIELSSLHLASAYTIFLNKGNMIKPTLLLSEEKSQIWKKDLLSSDDISLMQQALRKVVTNGSAKKAQNAPFEISGKTGTAELKLSAGESGAENGWFVAYPTKDQDLLIAMMVEHTEDRGGSSYTVEKVTNLMKSIKKK</sequence>
<evidence type="ECO:0000256" key="6">
    <source>
        <dbReference type="ARBA" id="ARBA00034000"/>
    </source>
</evidence>
<dbReference type="Pfam" id="PF03717">
    <property type="entry name" value="PBP_dimer"/>
    <property type="match status" value="1"/>
</dbReference>
<evidence type="ECO:0000256" key="4">
    <source>
        <dbReference type="ARBA" id="ARBA00012448"/>
    </source>
</evidence>
<dbReference type="InterPro" id="IPR036138">
    <property type="entry name" value="PBP_dimer_sf"/>
</dbReference>
<evidence type="ECO:0000256" key="1">
    <source>
        <dbReference type="ARBA" id="ARBA00004370"/>
    </source>
</evidence>
<evidence type="ECO:0000259" key="8">
    <source>
        <dbReference type="Pfam" id="PF00905"/>
    </source>
</evidence>
<gene>
    <name evidence="11" type="ORF">RWD45_10775</name>
</gene>
<comment type="catalytic activity">
    <reaction evidence="6">
        <text>Preferential cleavage: (Ac)2-L-Lys-D-Ala-|-D-Ala. Also transpeptidation of peptidyl-alanyl moieties that are N-acyl substituents of D-alanine.</text>
        <dbReference type="EC" id="3.4.16.4"/>
    </reaction>
</comment>
<comment type="caution">
    <text evidence="11">The sequence shown here is derived from an EMBL/GenBank/DDBJ whole genome shotgun (WGS) entry which is preliminary data.</text>
</comment>
<dbReference type="InterPro" id="IPR001460">
    <property type="entry name" value="PCN-bd_Tpept"/>
</dbReference>
<dbReference type="EC" id="3.4.16.4" evidence="4"/>
<dbReference type="RefSeq" id="WP_320379649.1">
    <property type="nucleotide sequence ID" value="NZ_JAWDIQ010000001.1"/>
</dbReference>
<dbReference type="Gene3D" id="3.90.1310.10">
    <property type="entry name" value="Penicillin-binding protein 2a (Domain 2)"/>
    <property type="match status" value="1"/>
</dbReference>
<dbReference type="PROSITE" id="PS51257">
    <property type="entry name" value="PROKAR_LIPOPROTEIN"/>
    <property type="match status" value="1"/>
</dbReference>
<evidence type="ECO:0000256" key="3">
    <source>
        <dbReference type="ARBA" id="ARBA00007171"/>
    </source>
</evidence>
<keyword evidence="7" id="KW-0732">Signal</keyword>
<keyword evidence="12" id="KW-1185">Reference proteome</keyword>
<name>A0ABU5CRE7_9BACI</name>
<dbReference type="SUPFAM" id="SSF54427">
    <property type="entry name" value="NTF2-like"/>
    <property type="match status" value="1"/>
</dbReference>
<dbReference type="InterPro" id="IPR005311">
    <property type="entry name" value="PBP_dimer"/>
</dbReference>
<reference evidence="11 12" key="1">
    <citation type="submission" date="2023-10" db="EMBL/GenBank/DDBJ databases">
        <title>Virgibacillus soli CC-YMP-6 genome.</title>
        <authorList>
            <person name="Miliotis G."/>
            <person name="Sengupta P."/>
            <person name="Hameed A."/>
            <person name="Chuvochina M."/>
            <person name="Mcdonagh F."/>
            <person name="Simpson A.C."/>
            <person name="Singh N.K."/>
            <person name="Rekha P.D."/>
            <person name="Raman K."/>
            <person name="Hugenholtz P."/>
            <person name="Venkateswaran K."/>
        </authorList>
    </citation>
    <scope>NUCLEOTIDE SEQUENCE [LARGE SCALE GENOMIC DNA]</scope>
    <source>
        <strain evidence="11 12">CC-YMP-6</strain>
    </source>
</reference>
<dbReference type="SUPFAM" id="SSF56601">
    <property type="entry name" value="beta-lactamase/transpeptidase-like"/>
    <property type="match status" value="1"/>
</dbReference>
<feature type="domain" description="Penicillin-binding protein dimerisation" evidence="9">
    <location>
        <begin position="158"/>
        <end position="317"/>
    </location>
</feature>
<proteinExistence type="inferred from homology"/>
<dbReference type="EMBL" id="JAWDIQ010000001">
    <property type="protein sequence ID" value="MDY0408948.1"/>
    <property type="molecule type" value="Genomic_DNA"/>
</dbReference>
<evidence type="ECO:0000259" key="9">
    <source>
        <dbReference type="Pfam" id="PF03717"/>
    </source>
</evidence>
<dbReference type="InterPro" id="IPR007887">
    <property type="entry name" value="MecA_N"/>
</dbReference>
<comment type="similarity">
    <text evidence="3">Belongs to the transpeptidase family.</text>
</comment>
<dbReference type="InterPro" id="IPR012338">
    <property type="entry name" value="Beta-lactam/transpept-like"/>
</dbReference>
<dbReference type="SUPFAM" id="SSF56519">
    <property type="entry name" value="Penicillin binding protein dimerisation domain"/>
    <property type="match status" value="1"/>
</dbReference>
<dbReference type="Pfam" id="PF00905">
    <property type="entry name" value="Transpeptidase"/>
    <property type="match status" value="1"/>
</dbReference>
<evidence type="ECO:0000313" key="11">
    <source>
        <dbReference type="EMBL" id="MDY0408948.1"/>
    </source>
</evidence>
<dbReference type="Gene3D" id="3.10.450.100">
    <property type="entry name" value="NTF2-like, domain 1"/>
    <property type="match status" value="1"/>
</dbReference>
<evidence type="ECO:0000256" key="2">
    <source>
        <dbReference type="ARBA" id="ARBA00004752"/>
    </source>
</evidence>
<protein>
    <recommendedName>
        <fullName evidence="4">serine-type D-Ala-D-Ala carboxypeptidase</fullName>
        <ecNumber evidence="4">3.4.16.4</ecNumber>
    </recommendedName>
</protein>
<evidence type="ECO:0000313" key="12">
    <source>
        <dbReference type="Proteomes" id="UP001275315"/>
    </source>
</evidence>
<evidence type="ECO:0000256" key="7">
    <source>
        <dbReference type="SAM" id="SignalP"/>
    </source>
</evidence>
<evidence type="ECO:0000259" key="10">
    <source>
        <dbReference type="Pfam" id="PF05223"/>
    </source>
</evidence>
<keyword evidence="5" id="KW-0472">Membrane</keyword>
<comment type="pathway">
    <text evidence="2">Cell wall biogenesis; peptidoglycan biosynthesis.</text>
</comment>
<feature type="domain" description="Penicillin-binding protein transpeptidase" evidence="8">
    <location>
        <begin position="362"/>
        <end position="673"/>
    </location>
</feature>